<reference evidence="2" key="1">
    <citation type="submission" date="2020-05" db="EMBL/GenBank/DDBJ databases">
        <title>Phylogenomic resolution of chytrid fungi.</title>
        <authorList>
            <person name="Stajich J.E."/>
            <person name="Amses K."/>
            <person name="Simmons R."/>
            <person name="Seto K."/>
            <person name="Myers J."/>
            <person name="Bonds A."/>
            <person name="Quandt C.A."/>
            <person name="Barry K."/>
            <person name="Liu P."/>
            <person name="Grigoriev I."/>
            <person name="Longcore J.E."/>
            <person name="James T.Y."/>
        </authorList>
    </citation>
    <scope>NUCLEOTIDE SEQUENCE</scope>
    <source>
        <strain evidence="2">JEL0318</strain>
    </source>
</reference>
<accession>A0AAD5S753</accession>
<feature type="domain" description="SCP" evidence="1">
    <location>
        <begin position="42"/>
        <end position="159"/>
    </location>
</feature>
<evidence type="ECO:0000313" key="3">
    <source>
        <dbReference type="Proteomes" id="UP001212841"/>
    </source>
</evidence>
<dbReference type="SUPFAM" id="SSF55797">
    <property type="entry name" value="PR-1-like"/>
    <property type="match status" value="1"/>
</dbReference>
<dbReference type="Proteomes" id="UP001212841">
    <property type="component" value="Unassembled WGS sequence"/>
</dbReference>
<dbReference type="EMBL" id="JADGJD010002940">
    <property type="protein sequence ID" value="KAJ3026978.1"/>
    <property type="molecule type" value="Genomic_DNA"/>
</dbReference>
<dbReference type="Pfam" id="PF00188">
    <property type="entry name" value="CAP"/>
    <property type="match status" value="1"/>
</dbReference>
<keyword evidence="3" id="KW-1185">Reference proteome</keyword>
<proteinExistence type="predicted"/>
<dbReference type="InterPro" id="IPR035940">
    <property type="entry name" value="CAP_sf"/>
</dbReference>
<name>A0AAD5S753_9FUNG</name>
<dbReference type="Gene3D" id="3.40.33.10">
    <property type="entry name" value="CAP"/>
    <property type="match status" value="1"/>
</dbReference>
<comment type="caution">
    <text evidence="2">The sequence shown here is derived from an EMBL/GenBank/DDBJ whole genome shotgun (WGS) entry which is preliminary data.</text>
</comment>
<feature type="non-terminal residue" evidence="2">
    <location>
        <position position="159"/>
    </location>
</feature>
<evidence type="ECO:0000313" key="2">
    <source>
        <dbReference type="EMBL" id="KAJ3026978.1"/>
    </source>
</evidence>
<dbReference type="SMART" id="SM00198">
    <property type="entry name" value="SCP"/>
    <property type="match status" value="1"/>
</dbReference>
<gene>
    <name evidence="2" type="ORF">HK097_006267</name>
</gene>
<evidence type="ECO:0000259" key="1">
    <source>
        <dbReference type="SMART" id="SM00198"/>
    </source>
</evidence>
<sequence>TTTITATSTTTATPITALPTPTPILLPLSDLPINVAYGQSEEQREACLAAHNELRATIPSTSTPPPSPLTYNTTMERVACQWSRYLAETKQFRHSNGAVGKFGENLYKIMWSAPQEQRVGEGLGSCVGAVGSWGSEVGDYVPGWRVAVDGDFNEYGHYT</sequence>
<organism evidence="2 3">
    <name type="scientific">Rhizophlyctis rosea</name>
    <dbReference type="NCBI Taxonomy" id="64517"/>
    <lineage>
        <taxon>Eukaryota</taxon>
        <taxon>Fungi</taxon>
        <taxon>Fungi incertae sedis</taxon>
        <taxon>Chytridiomycota</taxon>
        <taxon>Chytridiomycota incertae sedis</taxon>
        <taxon>Chytridiomycetes</taxon>
        <taxon>Rhizophlyctidales</taxon>
        <taxon>Rhizophlyctidaceae</taxon>
        <taxon>Rhizophlyctis</taxon>
    </lineage>
</organism>
<protein>
    <recommendedName>
        <fullName evidence="1">SCP domain-containing protein</fullName>
    </recommendedName>
</protein>
<dbReference type="AlphaFoldDB" id="A0AAD5S753"/>
<dbReference type="InterPro" id="IPR014044">
    <property type="entry name" value="CAP_dom"/>
</dbReference>